<organism evidence="2 3">
    <name type="scientific">Labedaea rhizosphaerae</name>
    <dbReference type="NCBI Taxonomy" id="598644"/>
    <lineage>
        <taxon>Bacteria</taxon>
        <taxon>Bacillati</taxon>
        <taxon>Actinomycetota</taxon>
        <taxon>Actinomycetes</taxon>
        <taxon>Pseudonocardiales</taxon>
        <taxon>Pseudonocardiaceae</taxon>
        <taxon>Labedaea</taxon>
    </lineage>
</organism>
<comment type="caution">
    <text evidence="2">The sequence shown here is derived from an EMBL/GenBank/DDBJ whole genome shotgun (WGS) entry which is preliminary data.</text>
</comment>
<dbReference type="GO" id="GO:0008168">
    <property type="term" value="F:methyltransferase activity"/>
    <property type="evidence" value="ECO:0007669"/>
    <property type="project" value="UniProtKB-KW"/>
</dbReference>
<name>A0A4R6S8Z9_LABRH</name>
<dbReference type="InterPro" id="IPR027266">
    <property type="entry name" value="TrmE/GcvT-like"/>
</dbReference>
<keyword evidence="3" id="KW-1185">Reference proteome</keyword>
<proteinExistence type="predicted"/>
<dbReference type="SUPFAM" id="SSF103025">
    <property type="entry name" value="Folate-binding domain"/>
    <property type="match status" value="1"/>
</dbReference>
<sequence length="340" mass="35835">MTSTEIKPGRTAADDYATIRSTVGVYQIGRPLVRLTGDDRYEFIDRFASRSSEYVDPETVREFVALNDDGTPFAMLLHIEIDDVTWLLPRTEVTAEQLAGYLGQFDADDVTVEVAPEGFAATAFEGPQAWQVAAKFIDFDVSGLVLHGVTEASVEDAGTAFIARVGTTGEYGYVLVSDAPGAAYDAALSAASSVGGSAIGPDGLARVQAEAGQAVYQLDLSTLSVNDADLAWMIDWNRVGEFHGSAQLEPPTVESARLVALVAPAGTTVEPGDTLCAGGVEVGDVAKQTPSANPAEELVIALVQNPFWVPGVPLTGPDGQAFTSVTMPRVIAKSLHVKID</sequence>
<dbReference type="Proteomes" id="UP000295444">
    <property type="component" value="Unassembled WGS sequence"/>
</dbReference>
<reference evidence="2 3" key="1">
    <citation type="submission" date="2019-03" db="EMBL/GenBank/DDBJ databases">
        <title>Genomic Encyclopedia of Type Strains, Phase IV (KMG-IV): sequencing the most valuable type-strain genomes for metagenomic binning, comparative biology and taxonomic classification.</title>
        <authorList>
            <person name="Goeker M."/>
        </authorList>
    </citation>
    <scope>NUCLEOTIDE SEQUENCE [LARGE SCALE GENOMIC DNA]</scope>
    <source>
        <strain evidence="2 3">DSM 45361</strain>
    </source>
</reference>
<dbReference type="InterPro" id="IPR006222">
    <property type="entry name" value="GCVT_N"/>
</dbReference>
<dbReference type="OrthoDB" id="2055370at2"/>
<dbReference type="Pfam" id="PF01571">
    <property type="entry name" value="GCV_T"/>
    <property type="match status" value="1"/>
</dbReference>
<gene>
    <name evidence="2" type="ORF">EV186_104467</name>
</gene>
<dbReference type="PIRSF" id="PIRSF006487">
    <property type="entry name" value="GcvT"/>
    <property type="match status" value="1"/>
</dbReference>
<dbReference type="RefSeq" id="WP_133851824.1">
    <property type="nucleotide sequence ID" value="NZ_SNXZ01000004.1"/>
</dbReference>
<keyword evidence="2" id="KW-0808">Transferase</keyword>
<dbReference type="AlphaFoldDB" id="A0A4R6S8Z9"/>
<keyword evidence="2" id="KW-0489">Methyltransferase</keyword>
<dbReference type="EMBL" id="SNXZ01000004">
    <property type="protein sequence ID" value="TDP96479.1"/>
    <property type="molecule type" value="Genomic_DNA"/>
</dbReference>
<dbReference type="Gene3D" id="3.30.1360.120">
    <property type="entry name" value="Probable tRNA modification gtpase trme, domain 1"/>
    <property type="match status" value="1"/>
</dbReference>
<accession>A0A4R6S8Z9</accession>
<dbReference type="GO" id="GO:0032259">
    <property type="term" value="P:methylation"/>
    <property type="evidence" value="ECO:0007669"/>
    <property type="project" value="UniProtKB-KW"/>
</dbReference>
<feature type="domain" description="GCVT N-terminal" evidence="1">
    <location>
        <begin position="12"/>
        <end position="237"/>
    </location>
</feature>
<evidence type="ECO:0000313" key="3">
    <source>
        <dbReference type="Proteomes" id="UP000295444"/>
    </source>
</evidence>
<protein>
    <submittedName>
        <fullName evidence="2">Aminomethyltransferase</fullName>
    </submittedName>
</protein>
<evidence type="ECO:0000313" key="2">
    <source>
        <dbReference type="EMBL" id="TDP96479.1"/>
    </source>
</evidence>
<evidence type="ECO:0000259" key="1">
    <source>
        <dbReference type="Pfam" id="PF01571"/>
    </source>
</evidence>